<dbReference type="PANTHER" id="PTHR43737">
    <property type="entry name" value="BLL7424 PROTEIN"/>
    <property type="match status" value="1"/>
</dbReference>
<dbReference type="PANTHER" id="PTHR43737:SF1">
    <property type="entry name" value="DUF1501 DOMAIN-CONTAINING PROTEIN"/>
    <property type="match status" value="1"/>
</dbReference>
<dbReference type="EMBL" id="JANIBC010000004">
    <property type="protein sequence ID" value="MCQ8185283.1"/>
    <property type="molecule type" value="Genomic_DNA"/>
</dbReference>
<reference evidence="1" key="1">
    <citation type="submission" date="2022-07" db="EMBL/GenBank/DDBJ databases">
        <title>Parvularcula maris sp. nov., an algicidal bacterium isolated from seawater.</title>
        <authorList>
            <person name="Li F."/>
        </authorList>
    </citation>
    <scope>NUCLEOTIDE SEQUENCE</scope>
    <source>
        <strain evidence="1">BGMRC 0090</strain>
    </source>
</reference>
<dbReference type="RefSeq" id="WP_256619154.1">
    <property type="nucleotide sequence ID" value="NZ_JANIBC010000004.1"/>
</dbReference>
<accession>A0A9X2RK07</accession>
<dbReference type="Pfam" id="PF07394">
    <property type="entry name" value="DUF1501"/>
    <property type="match status" value="1"/>
</dbReference>
<name>A0A9X2RK07_9PROT</name>
<comment type="caution">
    <text evidence="1">The sequence shown here is derived from an EMBL/GenBank/DDBJ whole genome shotgun (WGS) entry which is preliminary data.</text>
</comment>
<dbReference type="InterPro" id="IPR006311">
    <property type="entry name" value="TAT_signal"/>
</dbReference>
<evidence type="ECO:0000313" key="2">
    <source>
        <dbReference type="Proteomes" id="UP001142610"/>
    </source>
</evidence>
<dbReference type="PROSITE" id="PS51318">
    <property type="entry name" value="TAT"/>
    <property type="match status" value="1"/>
</dbReference>
<dbReference type="AlphaFoldDB" id="A0A9X2RK07"/>
<evidence type="ECO:0000313" key="1">
    <source>
        <dbReference type="EMBL" id="MCQ8185283.1"/>
    </source>
</evidence>
<organism evidence="1 2">
    <name type="scientific">Parvularcula maris</name>
    <dbReference type="NCBI Taxonomy" id="2965077"/>
    <lineage>
        <taxon>Bacteria</taxon>
        <taxon>Pseudomonadati</taxon>
        <taxon>Pseudomonadota</taxon>
        <taxon>Alphaproteobacteria</taxon>
        <taxon>Parvularculales</taxon>
        <taxon>Parvularculaceae</taxon>
        <taxon>Parvularcula</taxon>
    </lineage>
</organism>
<proteinExistence type="predicted"/>
<keyword evidence="2" id="KW-1185">Reference proteome</keyword>
<gene>
    <name evidence="1" type="ORF">NOG11_07750</name>
</gene>
<protein>
    <submittedName>
        <fullName evidence="1">DUF1501 domain-containing protein</fullName>
    </submittedName>
</protein>
<dbReference type="Proteomes" id="UP001142610">
    <property type="component" value="Unassembled WGS sequence"/>
</dbReference>
<dbReference type="InterPro" id="IPR010869">
    <property type="entry name" value="DUF1501"/>
</dbReference>
<sequence>MSKMMMDRRLFLGGAAAAGLALPGVSFASPNTEKRFVLIIQRGAQDGIHVLPPYGDPQYKALRKATRIPTPGQEGGALKLDGLFGMHPELGALAKLYRQKELIVFPAIATGYRGRSHFDGQNQLENGSNRPYGSSSGFLNRALRAMPSQPSGLSMGLNYPLAMNGKAQVWHFAPTTMKPPSDDFLARVEEMYADDPVLLGTLDAELLESAVSDLGVQERNGISSGRDLPSSALVAGRLLAKPDGPRIAILSSEGWDSHSQLLQKSLKLMPSLNRAVANLQTGLGSAWKDTVVMTVSEFGRTAAENGSRGSDHGTGGVSFLFGGAVEGGRIMGDWAGLRPQDLLDGRDVRPTVSTESVLKGVLGSHLGIPEGHLEETVFPGSRTAAAQTGLLKA</sequence>